<comment type="subcellular location">
    <subcellularLocation>
        <location evidence="1">Cell membrane</location>
        <topology evidence="1">Single-pass type II membrane protein</topology>
    </subcellularLocation>
</comment>
<gene>
    <name evidence="5" type="ORF">I0C86_16315</name>
</gene>
<accession>A0ABS0GWF0</accession>
<evidence type="ECO:0000313" key="6">
    <source>
        <dbReference type="Proteomes" id="UP000638560"/>
    </source>
</evidence>
<dbReference type="EMBL" id="JADPUN010000161">
    <property type="protein sequence ID" value="MBF9130513.1"/>
    <property type="molecule type" value="Genomic_DNA"/>
</dbReference>
<dbReference type="PANTHER" id="PTHR43390:SF1">
    <property type="entry name" value="CHLOROPLAST PROCESSING PEPTIDASE"/>
    <property type="match status" value="1"/>
</dbReference>
<evidence type="ECO:0000256" key="3">
    <source>
        <dbReference type="SAM" id="Phobius"/>
    </source>
</evidence>
<name>A0ABS0GWF0_9ACTN</name>
<keyword evidence="6" id="KW-1185">Reference proteome</keyword>
<evidence type="ECO:0000256" key="1">
    <source>
        <dbReference type="ARBA" id="ARBA00004401"/>
    </source>
</evidence>
<keyword evidence="3" id="KW-0812">Transmembrane</keyword>
<feature type="transmembrane region" description="Helical" evidence="3">
    <location>
        <begin position="24"/>
        <end position="46"/>
    </location>
</feature>
<evidence type="ECO:0000256" key="2">
    <source>
        <dbReference type="ARBA" id="ARBA00009370"/>
    </source>
</evidence>
<dbReference type="CDD" id="cd06530">
    <property type="entry name" value="S26_SPase_I"/>
    <property type="match status" value="1"/>
</dbReference>
<comment type="caution">
    <text evidence="5">The sequence shown here is derived from an EMBL/GenBank/DDBJ whole genome shotgun (WGS) entry which is preliminary data.</text>
</comment>
<reference evidence="5 6" key="1">
    <citation type="submission" date="2020-11" db="EMBL/GenBank/DDBJ databases">
        <title>A novel isolate from a Black sea contaminated sediment with potential to produce alkanes: Plantactinospora alkalitolerans sp. nov.</title>
        <authorList>
            <person name="Carro L."/>
            <person name="Veyisoglu A."/>
            <person name="Guven K."/>
            <person name="Schumann P."/>
            <person name="Klenk H.-P."/>
            <person name="Sahin N."/>
        </authorList>
    </citation>
    <scope>NUCLEOTIDE SEQUENCE [LARGE SCALE GENOMIC DNA]</scope>
    <source>
        <strain evidence="5 6">S1510</strain>
    </source>
</reference>
<dbReference type="SUPFAM" id="SSF51306">
    <property type="entry name" value="LexA/Signal peptidase"/>
    <property type="match status" value="1"/>
</dbReference>
<protein>
    <submittedName>
        <fullName evidence="5">S26 family signal peptidase</fullName>
    </submittedName>
</protein>
<organism evidence="5 6">
    <name type="scientific">Plantactinospora alkalitolerans</name>
    <dbReference type="NCBI Taxonomy" id="2789879"/>
    <lineage>
        <taxon>Bacteria</taxon>
        <taxon>Bacillati</taxon>
        <taxon>Actinomycetota</taxon>
        <taxon>Actinomycetes</taxon>
        <taxon>Micromonosporales</taxon>
        <taxon>Micromonosporaceae</taxon>
        <taxon>Plantactinospora</taxon>
    </lineage>
</organism>
<dbReference type="Pfam" id="PF10502">
    <property type="entry name" value="Peptidase_S26"/>
    <property type="match status" value="2"/>
</dbReference>
<feature type="domain" description="Peptidase S26" evidence="4">
    <location>
        <begin position="138"/>
        <end position="174"/>
    </location>
</feature>
<dbReference type="PRINTS" id="PR00727">
    <property type="entry name" value="LEADERPTASE"/>
</dbReference>
<feature type="domain" description="Peptidase S26" evidence="4">
    <location>
        <begin position="45"/>
        <end position="124"/>
    </location>
</feature>
<evidence type="ECO:0000313" key="5">
    <source>
        <dbReference type="EMBL" id="MBF9130513.1"/>
    </source>
</evidence>
<evidence type="ECO:0000259" key="4">
    <source>
        <dbReference type="Pfam" id="PF10502"/>
    </source>
</evidence>
<keyword evidence="3" id="KW-1133">Transmembrane helix</keyword>
<dbReference type="Gene3D" id="2.10.109.10">
    <property type="entry name" value="Umud Fragment, subunit A"/>
    <property type="match status" value="1"/>
</dbReference>
<dbReference type="InterPro" id="IPR000223">
    <property type="entry name" value="Pept_S26A_signal_pept_1"/>
</dbReference>
<dbReference type="InterPro" id="IPR036286">
    <property type="entry name" value="LexA/Signal_pep-like_sf"/>
</dbReference>
<proteinExistence type="inferred from homology"/>
<dbReference type="InterPro" id="IPR019533">
    <property type="entry name" value="Peptidase_S26"/>
</dbReference>
<dbReference type="PANTHER" id="PTHR43390">
    <property type="entry name" value="SIGNAL PEPTIDASE I"/>
    <property type="match status" value="1"/>
</dbReference>
<dbReference type="RefSeq" id="WP_196202085.1">
    <property type="nucleotide sequence ID" value="NZ_JADPUN010000161.1"/>
</dbReference>
<sequence length="180" mass="19236">MAWPAGPDWPIELGRWLGDGSAPVWVTAAAGVLLGLCGLAISGWILRRHLALLEVYGPSMTPTLVPGDRVLVRRISARRVRAGDIVVIERSGFDGRWALPPLSGRLQERDWVIKRAAAVPGDSVPAVVAPVLGVPAGTPVPEGNLVVLGDNPARSTDSRSWGYLPANRLLGVVRRRLPRG</sequence>
<dbReference type="Proteomes" id="UP000638560">
    <property type="component" value="Unassembled WGS sequence"/>
</dbReference>
<comment type="similarity">
    <text evidence="2">Belongs to the peptidase S26 family.</text>
</comment>
<keyword evidence="3" id="KW-0472">Membrane</keyword>